<gene>
    <name evidence="8" type="ORF">PSYICH_LOCUS12571</name>
</gene>
<keyword evidence="7" id="KW-0812">Transmembrane</keyword>
<evidence type="ECO:0000256" key="5">
    <source>
        <dbReference type="ARBA" id="ARBA00024196"/>
    </source>
</evidence>
<evidence type="ECO:0000256" key="4">
    <source>
        <dbReference type="ARBA" id="ARBA00023242"/>
    </source>
</evidence>
<comment type="similarity">
    <text evidence="5">Belongs to the U2 small nuclear ribonucleoprotein A family.</text>
</comment>
<dbReference type="SUPFAM" id="SSF52058">
    <property type="entry name" value="L domain-like"/>
    <property type="match status" value="1"/>
</dbReference>
<evidence type="ECO:0000256" key="6">
    <source>
        <dbReference type="ARBA" id="ARBA00069881"/>
    </source>
</evidence>
<dbReference type="PANTHER" id="PTHR10552">
    <property type="entry name" value="U2 SMALL NUCLEAR RIBONUCLEOPROTEIN A"/>
    <property type="match status" value="1"/>
</dbReference>
<dbReference type="Proteomes" id="UP001153636">
    <property type="component" value="Chromosome 6"/>
</dbReference>
<evidence type="ECO:0000313" key="8">
    <source>
        <dbReference type="EMBL" id="CAH1112770.1"/>
    </source>
</evidence>
<keyword evidence="4" id="KW-0539">Nucleus</keyword>
<organism evidence="8 9">
    <name type="scientific">Psylliodes chrysocephalus</name>
    <dbReference type="NCBI Taxonomy" id="3402493"/>
    <lineage>
        <taxon>Eukaryota</taxon>
        <taxon>Metazoa</taxon>
        <taxon>Ecdysozoa</taxon>
        <taxon>Arthropoda</taxon>
        <taxon>Hexapoda</taxon>
        <taxon>Insecta</taxon>
        <taxon>Pterygota</taxon>
        <taxon>Neoptera</taxon>
        <taxon>Endopterygota</taxon>
        <taxon>Coleoptera</taxon>
        <taxon>Polyphaga</taxon>
        <taxon>Cucujiformia</taxon>
        <taxon>Chrysomeloidea</taxon>
        <taxon>Chrysomelidae</taxon>
        <taxon>Galerucinae</taxon>
        <taxon>Alticini</taxon>
        <taxon>Psylliodes</taxon>
    </lineage>
</organism>
<feature type="transmembrane region" description="Helical" evidence="7">
    <location>
        <begin position="16"/>
        <end position="35"/>
    </location>
</feature>
<keyword evidence="3" id="KW-0677">Repeat</keyword>
<evidence type="ECO:0000256" key="2">
    <source>
        <dbReference type="ARBA" id="ARBA00022614"/>
    </source>
</evidence>
<protein>
    <recommendedName>
        <fullName evidence="6">Probable U2 small nuclear ribonucleoprotein A'</fullName>
    </recommendedName>
</protein>
<reference evidence="8" key="1">
    <citation type="submission" date="2022-01" db="EMBL/GenBank/DDBJ databases">
        <authorList>
            <person name="King R."/>
        </authorList>
    </citation>
    <scope>NUCLEOTIDE SEQUENCE</scope>
</reference>
<dbReference type="GO" id="GO:0030620">
    <property type="term" value="F:U2 snRNA binding"/>
    <property type="evidence" value="ECO:0007669"/>
    <property type="project" value="InterPro"/>
</dbReference>
<keyword evidence="7" id="KW-1133">Transmembrane helix</keyword>
<dbReference type="PANTHER" id="PTHR10552:SF6">
    <property type="entry name" value="U2 SMALL NUCLEAR RIBONUCLEOPROTEIN A"/>
    <property type="match status" value="1"/>
</dbReference>
<dbReference type="EMBL" id="OV651818">
    <property type="protein sequence ID" value="CAH1112770.1"/>
    <property type="molecule type" value="Genomic_DNA"/>
</dbReference>
<evidence type="ECO:0000256" key="7">
    <source>
        <dbReference type="SAM" id="Phobius"/>
    </source>
</evidence>
<dbReference type="PROSITE" id="PS51450">
    <property type="entry name" value="LRR"/>
    <property type="match status" value="1"/>
</dbReference>
<dbReference type="Gene3D" id="3.80.10.10">
    <property type="entry name" value="Ribonuclease Inhibitor"/>
    <property type="match status" value="1"/>
</dbReference>
<comment type="subcellular location">
    <subcellularLocation>
        <location evidence="1">Nucleus</location>
    </subcellularLocation>
</comment>
<dbReference type="GO" id="GO:0000398">
    <property type="term" value="P:mRNA splicing, via spliceosome"/>
    <property type="evidence" value="ECO:0007669"/>
    <property type="project" value="InterPro"/>
</dbReference>
<dbReference type="FunFam" id="3.80.10.10:FF:000026">
    <property type="entry name" value="U2 small nuclear ribonucleoprotein A"/>
    <property type="match status" value="1"/>
</dbReference>
<dbReference type="OrthoDB" id="433501at2759"/>
<dbReference type="GO" id="GO:0005686">
    <property type="term" value="C:U2 snRNP"/>
    <property type="evidence" value="ECO:0007669"/>
    <property type="project" value="TreeGrafter"/>
</dbReference>
<evidence type="ECO:0000256" key="1">
    <source>
        <dbReference type="ARBA" id="ARBA00004123"/>
    </source>
</evidence>
<evidence type="ECO:0000313" key="9">
    <source>
        <dbReference type="Proteomes" id="UP001153636"/>
    </source>
</evidence>
<dbReference type="InterPro" id="IPR044640">
    <property type="entry name" value="RU2A"/>
</dbReference>
<keyword evidence="2" id="KW-0433">Leucine-rich repeat</keyword>
<accession>A0A9P0D2K6</accession>
<dbReference type="AlphaFoldDB" id="A0A9P0D2K6"/>
<name>A0A9P0D2K6_9CUCU</name>
<proteinExistence type="inferred from homology"/>
<keyword evidence="9" id="KW-1185">Reference proteome</keyword>
<dbReference type="Pfam" id="PF14580">
    <property type="entry name" value="LRR_9"/>
    <property type="match status" value="1"/>
</dbReference>
<dbReference type="InterPro" id="IPR001611">
    <property type="entry name" value="Leu-rich_rpt"/>
</dbReference>
<dbReference type="InterPro" id="IPR032675">
    <property type="entry name" value="LRR_dom_sf"/>
</dbReference>
<evidence type="ECO:0000256" key="3">
    <source>
        <dbReference type="ARBA" id="ARBA00022737"/>
    </source>
</evidence>
<keyword evidence="7" id="KW-0472">Membrane</keyword>
<sequence length="285" mass="32922">MTNDSCLGRKSLQNSVYFKLNFLINFSCIALYLILKNMVKLTAEIIQNSMQFINPVKDRELDLRGYRIPEIENLGATGDQFDTLDFSDNDIRKLDGFPYLTRLKCLLMNNNRIVRIGEHLEEYIPNLETLVLTGNQMEELGDIEPLSTLEKLTSLSLMFNPITAKQHYRLYIIFKIPQLKLLDFRKIKLKERDEAKMLFKSKKGKEIQKEIIKKAKTFVPGGNVNSVAKSRGLTDDEIKKIREAIKKANSLVEVERLQKILQSGQIPGNEFNTRQQNGVTRMDFE</sequence>